<dbReference type="PANTHER" id="PTHR35813:SF1">
    <property type="entry name" value="INNER MEMBRANE PROTEIN YBAN"/>
    <property type="match status" value="1"/>
</dbReference>
<name>A0ABT4IGA6_9EURY</name>
<proteinExistence type="predicted"/>
<dbReference type="RefSeq" id="WP_268924976.1">
    <property type="nucleotide sequence ID" value="NZ_JAPTGB010000011.1"/>
</dbReference>
<dbReference type="Proteomes" id="UP001141422">
    <property type="component" value="Unassembled WGS sequence"/>
</dbReference>
<keyword evidence="1" id="KW-1133">Transmembrane helix</keyword>
<feature type="transmembrane region" description="Helical" evidence="1">
    <location>
        <begin position="33"/>
        <end position="52"/>
    </location>
</feature>
<dbReference type="EMBL" id="JAPTGB010000011">
    <property type="protein sequence ID" value="MCZ0860773.1"/>
    <property type="molecule type" value="Genomic_DNA"/>
</dbReference>
<dbReference type="PIRSF" id="PIRSF016789">
    <property type="entry name" value="DUF454"/>
    <property type="match status" value="1"/>
</dbReference>
<keyword evidence="1" id="KW-0812">Transmembrane</keyword>
<dbReference type="Pfam" id="PF04304">
    <property type="entry name" value="DUF454"/>
    <property type="match status" value="1"/>
</dbReference>
<evidence type="ECO:0000256" key="1">
    <source>
        <dbReference type="SAM" id="Phobius"/>
    </source>
</evidence>
<keyword evidence="3" id="KW-1185">Reference proteome</keyword>
<feature type="transmembrane region" description="Helical" evidence="1">
    <location>
        <begin position="7"/>
        <end position="27"/>
    </location>
</feature>
<feature type="transmembrane region" description="Helical" evidence="1">
    <location>
        <begin position="99"/>
        <end position="117"/>
    </location>
</feature>
<sequence>MPGKRWCLKVLGIICLAFGAAGVVLPVLPTTPFVIAAALCFSAGSPHLAAWLEQNRYFGPYIDHYRNKTGIPLRQKIGGILFLWVMLGVSMVIVQKSFVIVILCVVGVLVTLHLVLLKTRKKC</sequence>
<evidence type="ECO:0000313" key="3">
    <source>
        <dbReference type="Proteomes" id="UP001141422"/>
    </source>
</evidence>
<reference evidence="2" key="1">
    <citation type="submission" date="2022-12" db="EMBL/GenBank/DDBJ databases">
        <title>Isolation and characterisation of novel Methanocorpusculum spp. from native Australian herbivores indicates the genus is ancestrally host-associated.</title>
        <authorList>
            <person name="Volmer J.G."/>
            <person name="Soo R.M."/>
            <person name="Evans P.N."/>
            <person name="Hoedt E.C."/>
            <person name="Astorga Alsina A.L."/>
            <person name="Woodcroft B.J."/>
            <person name="Tyson G.W."/>
            <person name="Hugenholtz P."/>
            <person name="Morrison M."/>
        </authorList>
    </citation>
    <scope>NUCLEOTIDE SEQUENCE</scope>
    <source>
        <strain evidence="2">MG</strain>
    </source>
</reference>
<gene>
    <name evidence="2" type="ORF">O0S10_05945</name>
</gene>
<feature type="transmembrane region" description="Helical" evidence="1">
    <location>
        <begin position="73"/>
        <end position="93"/>
    </location>
</feature>
<comment type="caution">
    <text evidence="2">The sequence shown here is derived from an EMBL/GenBank/DDBJ whole genome shotgun (WGS) entry which is preliminary data.</text>
</comment>
<organism evidence="2 3">
    <name type="scientific">Methanocorpusculum petauri</name>
    <dbReference type="NCBI Taxonomy" id="3002863"/>
    <lineage>
        <taxon>Archaea</taxon>
        <taxon>Methanobacteriati</taxon>
        <taxon>Methanobacteriota</taxon>
        <taxon>Stenosarchaea group</taxon>
        <taxon>Methanomicrobia</taxon>
        <taxon>Methanomicrobiales</taxon>
        <taxon>Methanocorpusculaceae</taxon>
        <taxon>Methanocorpusculum</taxon>
    </lineage>
</organism>
<keyword evidence="1" id="KW-0472">Membrane</keyword>
<evidence type="ECO:0000313" key="2">
    <source>
        <dbReference type="EMBL" id="MCZ0860773.1"/>
    </source>
</evidence>
<dbReference type="InterPro" id="IPR007401">
    <property type="entry name" value="DUF454"/>
</dbReference>
<dbReference type="PANTHER" id="PTHR35813">
    <property type="entry name" value="INNER MEMBRANE PROTEIN YBAN"/>
    <property type="match status" value="1"/>
</dbReference>
<accession>A0ABT4IGA6</accession>
<protein>
    <submittedName>
        <fullName evidence="2">YbaN family protein</fullName>
    </submittedName>
</protein>